<dbReference type="InterPro" id="IPR018114">
    <property type="entry name" value="TRYPSIN_HIS"/>
</dbReference>
<dbReference type="PRINTS" id="PR00722">
    <property type="entry name" value="CHYMOTRYPSIN"/>
</dbReference>
<evidence type="ECO:0000256" key="2">
    <source>
        <dbReference type="ARBA" id="ARBA00023157"/>
    </source>
</evidence>
<dbReference type="InterPro" id="IPR043504">
    <property type="entry name" value="Peptidase_S1_PA_chymotrypsin"/>
</dbReference>
<protein>
    <submittedName>
        <fullName evidence="5">Oidioi.mRNA.OKI2018_I69.chr2.g7436.t1.cds</fullName>
    </submittedName>
</protein>
<dbReference type="Pfam" id="PF00089">
    <property type="entry name" value="Trypsin"/>
    <property type="match status" value="1"/>
</dbReference>
<dbReference type="CDD" id="cd00190">
    <property type="entry name" value="Tryp_SPc"/>
    <property type="match status" value="1"/>
</dbReference>
<proteinExistence type="inferred from homology"/>
<comment type="similarity">
    <text evidence="1">Belongs to the peptidase S1 family.</text>
</comment>
<keyword evidence="3" id="KW-0378">Hydrolase</keyword>
<accession>A0ABN7T8J0</accession>
<dbReference type="PROSITE" id="PS00134">
    <property type="entry name" value="TRYPSIN_HIS"/>
    <property type="match status" value="1"/>
</dbReference>
<keyword evidence="3" id="KW-0645">Protease</keyword>
<dbReference type="PANTHER" id="PTHR24276:SF91">
    <property type="entry name" value="AT26814P-RELATED"/>
    <property type="match status" value="1"/>
</dbReference>
<gene>
    <name evidence="5" type="ORF">OKIOD_LOCUS16201</name>
</gene>
<dbReference type="Proteomes" id="UP001158576">
    <property type="component" value="Chromosome 2"/>
</dbReference>
<evidence type="ECO:0000256" key="1">
    <source>
        <dbReference type="ARBA" id="ARBA00007664"/>
    </source>
</evidence>
<feature type="domain" description="Peptidase S1" evidence="4">
    <location>
        <begin position="29"/>
        <end position="279"/>
    </location>
</feature>
<dbReference type="EMBL" id="OU015567">
    <property type="protein sequence ID" value="CAG5113325.1"/>
    <property type="molecule type" value="Genomic_DNA"/>
</dbReference>
<keyword evidence="2" id="KW-1015">Disulfide bond</keyword>
<dbReference type="InterPro" id="IPR050430">
    <property type="entry name" value="Peptidase_S1"/>
</dbReference>
<keyword evidence="3" id="KW-0720">Serine protease</keyword>
<dbReference type="Gene3D" id="2.40.10.10">
    <property type="entry name" value="Trypsin-like serine proteases"/>
    <property type="match status" value="1"/>
</dbReference>
<dbReference type="PROSITE" id="PS50240">
    <property type="entry name" value="TRYPSIN_DOM"/>
    <property type="match status" value="1"/>
</dbReference>
<organism evidence="5 6">
    <name type="scientific">Oikopleura dioica</name>
    <name type="common">Tunicate</name>
    <dbReference type="NCBI Taxonomy" id="34765"/>
    <lineage>
        <taxon>Eukaryota</taxon>
        <taxon>Metazoa</taxon>
        <taxon>Chordata</taxon>
        <taxon>Tunicata</taxon>
        <taxon>Appendicularia</taxon>
        <taxon>Copelata</taxon>
        <taxon>Oikopleuridae</taxon>
        <taxon>Oikopleura</taxon>
    </lineage>
</organism>
<sequence length="280" mass="30154">MVKILGLVGSALAVPSFKSPRYDTNAPRIIGGSEAAEGQFPWQISQRRIQLGQPGSHMCGGSIGGSKYIISAAHCVLDATRVIVAYGTNDWRSNDNLAEVEVFRGHPNYDARAIDYDYSYMILKEALSFSETVQPIQLVPANSASQNNNLLYGETATTSGWGYSAHDSNGDPINIPNRMQFVELPLNSWDTCVGFWGDPTINPILGKYTPRMQCCGGQGSTSCMGDSGGPLVVKDPESGDNLLLGAVSWGSGKCDVNIAGVYTNIAFPEGRQWYTDEIGL</sequence>
<dbReference type="InterPro" id="IPR033116">
    <property type="entry name" value="TRYPSIN_SER"/>
</dbReference>
<dbReference type="InterPro" id="IPR001314">
    <property type="entry name" value="Peptidase_S1A"/>
</dbReference>
<name>A0ABN7T8J0_OIKDI</name>
<dbReference type="InterPro" id="IPR009003">
    <property type="entry name" value="Peptidase_S1_PA"/>
</dbReference>
<keyword evidence="6" id="KW-1185">Reference proteome</keyword>
<reference evidence="5 6" key="1">
    <citation type="submission" date="2021-04" db="EMBL/GenBank/DDBJ databases">
        <authorList>
            <person name="Bliznina A."/>
        </authorList>
    </citation>
    <scope>NUCLEOTIDE SEQUENCE [LARGE SCALE GENOMIC DNA]</scope>
</reference>
<dbReference type="PROSITE" id="PS00135">
    <property type="entry name" value="TRYPSIN_SER"/>
    <property type="match status" value="1"/>
</dbReference>
<dbReference type="SMART" id="SM00020">
    <property type="entry name" value="Tryp_SPc"/>
    <property type="match status" value="1"/>
</dbReference>
<evidence type="ECO:0000259" key="4">
    <source>
        <dbReference type="PROSITE" id="PS50240"/>
    </source>
</evidence>
<evidence type="ECO:0000313" key="6">
    <source>
        <dbReference type="Proteomes" id="UP001158576"/>
    </source>
</evidence>
<dbReference type="PANTHER" id="PTHR24276">
    <property type="entry name" value="POLYSERASE-RELATED"/>
    <property type="match status" value="1"/>
</dbReference>
<dbReference type="SUPFAM" id="SSF50494">
    <property type="entry name" value="Trypsin-like serine proteases"/>
    <property type="match status" value="1"/>
</dbReference>
<evidence type="ECO:0000313" key="5">
    <source>
        <dbReference type="EMBL" id="CAG5113325.1"/>
    </source>
</evidence>
<evidence type="ECO:0000256" key="3">
    <source>
        <dbReference type="RuleBase" id="RU363034"/>
    </source>
</evidence>
<dbReference type="InterPro" id="IPR001254">
    <property type="entry name" value="Trypsin_dom"/>
</dbReference>